<reference evidence="8 9" key="1">
    <citation type="submission" date="2023-07" db="EMBL/GenBank/DDBJ databases">
        <title>Sorghum-associated microbial communities from plants grown in Nebraska, USA.</title>
        <authorList>
            <person name="Schachtman D."/>
        </authorList>
    </citation>
    <scope>NUCLEOTIDE SEQUENCE [LARGE SCALE GENOMIC DNA]</scope>
    <source>
        <strain evidence="8 9">BE313</strain>
    </source>
</reference>
<dbReference type="PRINTS" id="PR00035">
    <property type="entry name" value="HTHGNTR"/>
</dbReference>
<dbReference type="PROSITE" id="PS50949">
    <property type="entry name" value="HTH_GNTR"/>
    <property type="match status" value="1"/>
</dbReference>
<dbReference type="InterPro" id="IPR051446">
    <property type="entry name" value="HTH_trans_reg/aminotransferase"/>
</dbReference>
<dbReference type="InterPro" id="IPR015421">
    <property type="entry name" value="PyrdxlP-dep_Trfase_major"/>
</dbReference>
<dbReference type="InterPro" id="IPR036388">
    <property type="entry name" value="WH-like_DNA-bd_sf"/>
</dbReference>
<dbReference type="CDD" id="cd07377">
    <property type="entry name" value="WHTH_GntR"/>
    <property type="match status" value="1"/>
</dbReference>
<dbReference type="SUPFAM" id="SSF53383">
    <property type="entry name" value="PLP-dependent transferases"/>
    <property type="match status" value="1"/>
</dbReference>
<evidence type="ECO:0000256" key="1">
    <source>
        <dbReference type="ARBA" id="ARBA00005384"/>
    </source>
</evidence>
<keyword evidence="5" id="KW-0804">Transcription</keyword>
<dbReference type="Gene3D" id="1.10.10.10">
    <property type="entry name" value="Winged helix-like DNA-binding domain superfamily/Winged helix DNA-binding domain"/>
    <property type="match status" value="1"/>
</dbReference>
<dbReference type="InterPro" id="IPR036390">
    <property type="entry name" value="WH_DNA-bd_sf"/>
</dbReference>
<feature type="region of interest" description="Disordered" evidence="6">
    <location>
        <begin position="90"/>
        <end position="112"/>
    </location>
</feature>
<keyword evidence="2" id="KW-0663">Pyridoxal phosphate</keyword>
<dbReference type="GO" id="GO:0008483">
    <property type="term" value="F:transaminase activity"/>
    <property type="evidence" value="ECO:0007669"/>
    <property type="project" value="UniProtKB-KW"/>
</dbReference>
<evidence type="ECO:0000256" key="3">
    <source>
        <dbReference type="ARBA" id="ARBA00023015"/>
    </source>
</evidence>
<organism evidence="8 9">
    <name type="scientific">Rhodoferax ferrireducens</name>
    <dbReference type="NCBI Taxonomy" id="192843"/>
    <lineage>
        <taxon>Bacteria</taxon>
        <taxon>Pseudomonadati</taxon>
        <taxon>Pseudomonadota</taxon>
        <taxon>Betaproteobacteria</taxon>
        <taxon>Burkholderiales</taxon>
        <taxon>Comamonadaceae</taxon>
        <taxon>Rhodoferax</taxon>
    </lineage>
</organism>
<dbReference type="InterPro" id="IPR015424">
    <property type="entry name" value="PyrdxlP-dep_Trfase"/>
</dbReference>
<evidence type="ECO:0000256" key="6">
    <source>
        <dbReference type="SAM" id="MobiDB-lite"/>
    </source>
</evidence>
<dbReference type="SUPFAM" id="SSF46785">
    <property type="entry name" value="Winged helix' DNA-binding domain"/>
    <property type="match status" value="1"/>
</dbReference>
<dbReference type="EMBL" id="JAVDXT010000003">
    <property type="protein sequence ID" value="MDR7378552.1"/>
    <property type="molecule type" value="Genomic_DNA"/>
</dbReference>
<keyword evidence="8" id="KW-0032">Aminotransferase</keyword>
<dbReference type="InterPro" id="IPR000524">
    <property type="entry name" value="Tscrpt_reg_HTH_GntR"/>
</dbReference>
<dbReference type="PANTHER" id="PTHR46577">
    <property type="entry name" value="HTH-TYPE TRANSCRIPTIONAL REGULATORY PROTEIN GABR"/>
    <property type="match status" value="1"/>
</dbReference>
<comment type="caution">
    <text evidence="8">The sequence shown here is derived from an EMBL/GenBank/DDBJ whole genome shotgun (WGS) entry which is preliminary data.</text>
</comment>
<evidence type="ECO:0000313" key="9">
    <source>
        <dbReference type="Proteomes" id="UP001180487"/>
    </source>
</evidence>
<dbReference type="PANTHER" id="PTHR46577:SF1">
    <property type="entry name" value="HTH-TYPE TRANSCRIPTIONAL REGULATORY PROTEIN GABR"/>
    <property type="match status" value="1"/>
</dbReference>
<feature type="domain" description="HTH gntR-type" evidence="7">
    <location>
        <begin position="19"/>
        <end position="86"/>
    </location>
</feature>
<dbReference type="SMART" id="SM00345">
    <property type="entry name" value="HTH_GNTR"/>
    <property type="match status" value="1"/>
</dbReference>
<evidence type="ECO:0000259" key="7">
    <source>
        <dbReference type="PROSITE" id="PS50949"/>
    </source>
</evidence>
<dbReference type="Pfam" id="PF00392">
    <property type="entry name" value="GntR"/>
    <property type="match status" value="1"/>
</dbReference>
<protein>
    <submittedName>
        <fullName evidence="8">GntR family transcriptional regulator/MocR family aminotransferase</fullName>
    </submittedName>
</protein>
<sequence length="484" mass="52271">MDYAVLFAQFSQAHAQHGWPRQRLLHACLRAAIRSGTLGAGTRLLATRQLASDLGVSRNTVLYAYEQLATEGYVQPDRRGTRVADVAVARPAARTRPAQPPPTLSRRSQTAEPLPEAHLMGAFVPGVPSLVDFPLPAWQRLMDRAWRATSTVQLNYGGPAGQPLLREAIAEHLRASRGVVCEARQVFVTDGTQSSLDLCAHAFADAGDTVWLENPGYRGALTAFKAAELRVHGIPVDVDGMAPSADDWRQHAPKLVYATPSHQYPLGSVLNLPRRLALIAQAQAAGALLIEDDYDSEFRHDGPPLAAMQGLLPDAPVLYLGTFSKTMFPALRIGFIVVPQNLVAPLERLVTQSVPRGRAADQLALAEFLRSGQFATHLRRMRRLYRQRRDALHSALEKYLGGVAQVYGGSAGMHLALGLDASIPDVLVSAQALQKGIVAHPLSAHAVGDSGPVWNGLMLGYAQVPAEQMDAAVKKLAAIVRKQG</sequence>
<comment type="similarity">
    <text evidence="1">In the C-terminal section; belongs to the class-I pyridoxal-phosphate-dependent aminotransferase family.</text>
</comment>
<dbReference type="Pfam" id="PF00155">
    <property type="entry name" value="Aminotran_1_2"/>
    <property type="match status" value="1"/>
</dbReference>
<evidence type="ECO:0000256" key="5">
    <source>
        <dbReference type="ARBA" id="ARBA00023163"/>
    </source>
</evidence>
<dbReference type="Proteomes" id="UP001180487">
    <property type="component" value="Unassembled WGS sequence"/>
</dbReference>
<keyword evidence="4" id="KW-0238">DNA-binding</keyword>
<keyword evidence="9" id="KW-1185">Reference proteome</keyword>
<dbReference type="InterPro" id="IPR004839">
    <property type="entry name" value="Aminotransferase_I/II_large"/>
</dbReference>
<evidence type="ECO:0000313" key="8">
    <source>
        <dbReference type="EMBL" id="MDR7378552.1"/>
    </source>
</evidence>
<evidence type="ECO:0000256" key="4">
    <source>
        <dbReference type="ARBA" id="ARBA00023125"/>
    </source>
</evidence>
<keyword evidence="3" id="KW-0805">Transcription regulation</keyword>
<dbReference type="Gene3D" id="3.40.640.10">
    <property type="entry name" value="Type I PLP-dependent aspartate aminotransferase-like (Major domain)"/>
    <property type="match status" value="1"/>
</dbReference>
<keyword evidence="8" id="KW-0808">Transferase</keyword>
<gene>
    <name evidence="8" type="ORF">J2X19_003246</name>
</gene>
<dbReference type="CDD" id="cd00609">
    <property type="entry name" value="AAT_like"/>
    <property type="match status" value="1"/>
</dbReference>
<evidence type="ECO:0000256" key="2">
    <source>
        <dbReference type="ARBA" id="ARBA00022898"/>
    </source>
</evidence>
<proteinExistence type="inferred from homology"/>
<accession>A0ABU2CB30</accession>
<name>A0ABU2CB30_9BURK</name>
<dbReference type="RefSeq" id="WP_310374773.1">
    <property type="nucleotide sequence ID" value="NZ_JAVDXT010000003.1"/>
</dbReference>